<sequence>MKPKIVTLVENMYGFNTSRAHESISSNAKRAQMLLRDMNFVYPDSQDMGTGKRHNPYRHPIIQRAINITWFRSEGDVGVVFHERFSPMPISVIALALTVVMINPICLVQTWWVLTGFRLE</sequence>
<evidence type="ECO:0000256" key="1">
    <source>
        <dbReference type="SAM" id="Phobius"/>
    </source>
</evidence>
<name>A0AAD4QIL4_9AGAM</name>
<reference evidence="3" key="1">
    <citation type="journal article" date="2022" name="New Phytol.">
        <title>Evolutionary transition to the ectomycorrhizal habit in the genomes of a hyperdiverse lineage of mushroom-forming fungi.</title>
        <authorList>
            <person name="Looney B."/>
            <person name="Miyauchi S."/>
            <person name="Morin E."/>
            <person name="Drula E."/>
            <person name="Courty P.E."/>
            <person name="Kohler A."/>
            <person name="Kuo A."/>
            <person name="LaButti K."/>
            <person name="Pangilinan J."/>
            <person name="Lipzen A."/>
            <person name="Riley R."/>
            <person name="Andreopoulos W."/>
            <person name="He G."/>
            <person name="Johnson J."/>
            <person name="Nolan M."/>
            <person name="Tritt A."/>
            <person name="Barry K.W."/>
            <person name="Grigoriev I.V."/>
            <person name="Nagy L.G."/>
            <person name="Hibbett D."/>
            <person name="Henrissat B."/>
            <person name="Matheny P.B."/>
            <person name="Labbe J."/>
            <person name="Martin F.M."/>
        </authorList>
    </citation>
    <scope>NUCLEOTIDE SEQUENCE</scope>
    <source>
        <strain evidence="3">BPL690</strain>
    </source>
</reference>
<feature type="domain" description="DUF6532" evidence="2">
    <location>
        <begin position="2"/>
        <end position="100"/>
    </location>
</feature>
<gene>
    <name evidence="3" type="ORF">B0F90DRAFT_1799902</name>
</gene>
<evidence type="ECO:0000313" key="4">
    <source>
        <dbReference type="Proteomes" id="UP001203297"/>
    </source>
</evidence>
<dbReference type="Pfam" id="PF20149">
    <property type="entry name" value="DUF6532"/>
    <property type="match status" value="1"/>
</dbReference>
<dbReference type="AlphaFoldDB" id="A0AAD4QIL4"/>
<evidence type="ECO:0000259" key="2">
    <source>
        <dbReference type="Pfam" id="PF20149"/>
    </source>
</evidence>
<dbReference type="Proteomes" id="UP001203297">
    <property type="component" value="Unassembled WGS sequence"/>
</dbReference>
<dbReference type="InterPro" id="IPR045341">
    <property type="entry name" value="DUF6532"/>
</dbReference>
<dbReference type="EMBL" id="WTXG01000413">
    <property type="protein sequence ID" value="KAI0288784.1"/>
    <property type="molecule type" value="Genomic_DNA"/>
</dbReference>
<comment type="caution">
    <text evidence="3">The sequence shown here is derived from an EMBL/GenBank/DDBJ whole genome shotgun (WGS) entry which is preliminary data.</text>
</comment>
<keyword evidence="1" id="KW-0472">Membrane</keyword>
<accession>A0AAD4QIL4</accession>
<keyword evidence="1" id="KW-1133">Transmembrane helix</keyword>
<keyword evidence="1" id="KW-0812">Transmembrane</keyword>
<proteinExistence type="predicted"/>
<organism evidence="3 4">
    <name type="scientific">Multifurca ochricompacta</name>
    <dbReference type="NCBI Taxonomy" id="376703"/>
    <lineage>
        <taxon>Eukaryota</taxon>
        <taxon>Fungi</taxon>
        <taxon>Dikarya</taxon>
        <taxon>Basidiomycota</taxon>
        <taxon>Agaricomycotina</taxon>
        <taxon>Agaricomycetes</taxon>
        <taxon>Russulales</taxon>
        <taxon>Russulaceae</taxon>
        <taxon>Multifurca</taxon>
    </lineage>
</organism>
<feature type="transmembrane region" description="Helical" evidence="1">
    <location>
        <begin position="92"/>
        <end position="114"/>
    </location>
</feature>
<keyword evidence="4" id="KW-1185">Reference proteome</keyword>
<evidence type="ECO:0000313" key="3">
    <source>
        <dbReference type="EMBL" id="KAI0288784.1"/>
    </source>
</evidence>
<protein>
    <recommendedName>
        <fullName evidence="2">DUF6532 domain-containing protein</fullName>
    </recommendedName>
</protein>